<evidence type="ECO:0000313" key="4">
    <source>
        <dbReference type="Proteomes" id="UP000595564"/>
    </source>
</evidence>
<dbReference type="RefSeq" id="WP_201328583.1">
    <property type="nucleotide sequence ID" value="NZ_AP017470.1"/>
</dbReference>
<dbReference type="AlphaFoldDB" id="A0A7R6PX18"/>
<organism evidence="3 4">
    <name type="scientific">Thermotomaculum hydrothermale</name>
    <dbReference type="NCBI Taxonomy" id="981385"/>
    <lineage>
        <taxon>Bacteria</taxon>
        <taxon>Pseudomonadati</taxon>
        <taxon>Acidobacteriota</taxon>
        <taxon>Holophagae</taxon>
        <taxon>Thermotomaculales</taxon>
        <taxon>Thermotomaculaceae</taxon>
        <taxon>Thermotomaculum</taxon>
    </lineage>
</organism>
<dbReference type="CDD" id="cd00082">
    <property type="entry name" value="HisKA"/>
    <property type="match status" value="1"/>
</dbReference>
<accession>A0A7R6PX18</accession>
<evidence type="ECO:0000313" key="3">
    <source>
        <dbReference type="EMBL" id="BBB32240.1"/>
    </source>
</evidence>
<proteinExistence type="predicted"/>
<comment type="catalytic activity">
    <reaction evidence="1">
        <text>ATP + protein L-histidine = ADP + protein N-phospho-L-histidine.</text>
        <dbReference type="EC" id="2.7.13.3"/>
    </reaction>
</comment>
<dbReference type="Gene3D" id="3.30.450.20">
    <property type="entry name" value="PAS domain"/>
    <property type="match status" value="1"/>
</dbReference>
<dbReference type="GO" id="GO:0000155">
    <property type="term" value="F:phosphorelay sensor kinase activity"/>
    <property type="evidence" value="ECO:0007669"/>
    <property type="project" value="InterPro"/>
</dbReference>
<keyword evidence="4" id="KW-1185">Reference proteome</keyword>
<evidence type="ECO:0000256" key="1">
    <source>
        <dbReference type="ARBA" id="ARBA00000085"/>
    </source>
</evidence>
<sequence>MFNLLLNLAKSFPFSLLVLDKNGNIEFMNKSAELFLNHFNIPSISITNYRDLKPYFPNLCLYIENYYTNIFTGNQSKYGIEFSKDYIADVTLVPYFENGEFKNLSIIIEDKTAHYKKIQAYNINSKFLKDVIEIKDLVTGNSKFLFDRTLTLLKNISGQKKILFTFGENNPYEEFFYTGFNKNDVQELLKSEKLLSFILDNEASEKFNLVDNIYFFPNNILLDLGINLEFNDKNTLICAILKNKKTPFGAIFIEFNQNIIPYITMIEQLSLFMQFAPLIFGNYEKTKTLIAQKNFIQSVINNLPQNIFVCNNNFEVELINKVGKNNFNPPEQKTHLSEVIGEDLFFKIIDVYNKKTKTGEIKFNNKHYTVTISKTKFGKHTNLLIVISDITEIKKLENEVREKEKLETIKSLSVTAHDRINNPLTVISTKLDIMETYLEKNMLDKEKTTKIIKSLKKQIDRISTTLTKLNSMESIQLAKYANMENIKQIILKEPKEKID</sequence>
<dbReference type="InterPro" id="IPR003661">
    <property type="entry name" value="HisK_dim/P_dom"/>
</dbReference>
<dbReference type="KEGG" id="thyd:TTHT_0665"/>
<evidence type="ECO:0000256" key="2">
    <source>
        <dbReference type="ARBA" id="ARBA00012438"/>
    </source>
</evidence>
<dbReference type="EC" id="2.7.13.3" evidence="2"/>
<name>A0A7R6PX18_9BACT</name>
<dbReference type="Gene3D" id="1.10.287.130">
    <property type="match status" value="1"/>
</dbReference>
<protein>
    <recommendedName>
        <fullName evidence="2">histidine kinase</fullName>
        <ecNumber evidence="2">2.7.13.3</ecNumber>
    </recommendedName>
</protein>
<dbReference type="Proteomes" id="UP000595564">
    <property type="component" value="Chromosome"/>
</dbReference>
<reference evidence="3 4" key="1">
    <citation type="journal article" date="2012" name="Extremophiles">
        <title>Thermotomaculum hydrothermale gen. nov., sp. nov., a novel heterotrophic thermophile within the phylum Acidobacteria from a deep-sea hydrothermal vent chimney in the Southern Okinawa Trough.</title>
        <authorList>
            <person name="Izumi H."/>
            <person name="Nunoura T."/>
            <person name="Miyazaki M."/>
            <person name="Mino S."/>
            <person name="Toki T."/>
            <person name="Takai K."/>
            <person name="Sako Y."/>
            <person name="Sawabe T."/>
            <person name="Nakagawa S."/>
        </authorList>
    </citation>
    <scope>NUCLEOTIDE SEQUENCE [LARGE SCALE GENOMIC DNA]</scope>
    <source>
        <strain evidence="3 4">AC55</strain>
    </source>
</reference>
<gene>
    <name evidence="3" type="ORF">TTHT_0665</name>
</gene>
<dbReference type="EMBL" id="AP017470">
    <property type="protein sequence ID" value="BBB32240.1"/>
    <property type="molecule type" value="Genomic_DNA"/>
</dbReference>